<proteinExistence type="predicted"/>
<evidence type="ECO:0000313" key="2">
    <source>
        <dbReference type="EMBL" id="CAL4779545.1"/>
    </source>
</evidence>
<dbReference type="Proteomes" id="UP001152797">
    <property type="component" value="Unassembled WGS sequence"/>
</dbReference>
<evidence type="ECO:0000313" key="3">
    <source>
        <dbReference type="Proteomes" id="UP001152797"/>
    </source>
</evidence>
<evidence type="ECO:0000313" key="1">
    <source>
        <dbReference type="EMBL" id="CAI3992233.1"/>
    </source>
</evidence>
<reference evidence="1" key="1">
    <citation type="submission" date="2022-10" db="EMBL/GenBank/DDBJ databases">
        <authorList>
            <person name="Chen Y."/>
            <person name="Dougan E. K."/>
            <person name="Chan C."/>
            <person name="Rhodes N."/>
            <person name="Thang M."/>
        </authorList>
    </citation>
    <scope>NUCLEOTIDE SEQUENCE</scope>
</reference>
<dbReference type="InterPro" id="IPR029063">
    <property type="entry name" value="SAM-dependent_MTases_sf"/>
</dbReference>
<dbReference type="EMBL" id="CAMXCT010001686">
    <property type="protein sequence ID" value="CAI3992233.1"/>
    <property type="molecule type" value="Genomic_DNA"/>
</dbReference>
<dbReference type="PANTHER" id="PTHR14614">
    <property type="entry name" value="HEPATOCELLULAR CARCINOMA-ASSOCIATED ANTIGEN"/>
    <property type="match status" value="1"/>
</dbReference>
<sequence length="330" mass="36908">MVELYPSWLAPAPFLLQKPGRLSCWKRRAAFSFCCSLLGQQSPVRNETCWGLTGLSPELCCSLAPWNDNERFLPYYQEEVLPLILRSGLKLSIYQEPADFLSSKQGMVRSFGSGYLWSGGYQMLRWLECSADLRPGSWLGRRFLDLGAGVGAVGLMALLQGAQVTLVDADAQRGLITRNLRANLPKQLLKFARICQLNWTSQSISRTLELLRACEGRDLEYDFLLMSSSFYSPDDLTSLMIAISKPTTRILGAFGPENEYHPLLQAAFSAAFETRSIRLDLDLTAINAPLLELRRATSATSARVRRALRRAACNASGENWHPVMGWLVVF</sequence>
<accession>A0A9P1CJS6</accession>
<keyword evidence="3" id="KW-1185">Reference proteome</keyword>
<protein>
    <submittedName>
        <fullName evidence="2">Protein N-lysine methyltransferase METTL21A (Methyltransferase-like protein 21A)</fullName>
    </submittedName>
</protein>
<dbReference type="EMBL" id="CAMXCT020001686">
    <property type="protein sequence ID" value="CAL1145608.1"/>
    <property type="molecule type" value="Genomic_DNA"/>
</dbReference>
<dbReference type="EMBL" id="CAMXCT030001686">
    <property type="protein sequence ID" value="CAL4779545.1"/>
    <property type="molecule type" value="Genomic_DNA"/>
</dbReference>
<dbReference type="InterPro" id="IPR019410">
    <property type="entry name" value="Methyltransf_16"/>
</dbReference>
<dbReference type="GO" id="GO:0008168">
    <property type="term" value="F:methyltransferase activity"/>
    <property type="evidence" value="ECO:0007669"/>
    <property type="project" value="UniProtKB-KW"/>
</dbReference>
<dbReference type="CDD" id="cd02440">
    <property type="entry name" value="AdoMet_MTases"/>
    <property type="match status" value="1"/>
</dbReference>
<dbReference type="GO" id="GO:0032259">
    <property type="term" value="P:methylation"/>
    <property type="evidence" value="ECO:0007669"/>
    <property type="project" value="UniProtKB-KW"/>
</dbReference>
<reference evidence="2 3" key="2">
    <citation type="submission" date="2024-05" db="EMBL/GenBank/DDBJ databases">
        <authorList>
            <person name="Chen Y."/>
            <person name="Shah S."/>
            <person name="Dougan E. K."/>
            <person name="Thang M."/>
            <person name="Chan C."/>
        </authorList>
    </citation>
    <scope>NUCLEOTIDE SEQUENCE [LARGE SCALE GENOMIC DNA]</scope>
</reference>
<organism evidence="1">
    <name type="scientific">Cladocopium goreaui</name>
    <dbReference type="NCBI Taxonomy" id="2562237"/>
    <lineage>
        <taxon>Eukaryota</taxon>
        <taxon>Sar</taxon>
        <taxon>Alveolata</taxon>
        <taxon>Dinophyceae</taxon>
        <taxon>Suessiales</taxon>
        <taxon>Symbiodiniaceae</taxon>
        <taxon>Cladocopium</taxon>
    </lineage>
</organism>
<name>A0A9P1CJS6_9DINO</name>
<dbReference type="SUPFAM" id="SSF53335">
    <property type="entry name" value="S-adenosyl-L-methionine-dependent methyltransferases"/>
    <property type="match status" value="2"/>
</dbReference>
<gene>
    <name evidence="1" type="ORF">C1SCF055_LOCUS19076</name>
</gene>
<comment type="caution">
    <text evidence="1">The sequence shown here is derived from an EMBL/GenBank/DDBJ whole genome shotgun (WGS) entry which is preliminary data.</text>
</comment>
<keyword evidence="2" id="KW-0489">Methyltransferase</keyword>
<dbReference type="Pfam" id="PF10294">
    <property type="entry name" value="Methyltransf_16"/>
    <property type="match status" value="1"/>
</dbReference>
<dbReference type="Gene3D" id="3.40.50.150">
    <property type="entry name" value="Vaccinia Virus protein VP39"/>
    <property type="match status" value="1"/>
</dbReference>
<dbReference type="AlphaFoldDB" id="A0A9P1CJS6"/>
<dbReference type="PANTHER" id="PTHR14614:SF109">
    <property type="entry name" value="RIBOSOMAL LYSINE N-METHYLTRANSFERASE 5"/>
    <property type="match status" value="1"/>
</dbReference>
<keyword evidence="2" id="KW-0808">Transferase</keyword>